<dbReference type="Pfam" id="PF21034">
    <property type="entry name" value="BCAS3_WD40"/>
    <property type="match status" value="1"/>
</dbReference>
<evidence type="ECO:0000256" key="2">
    <source>
        <dbReference type="SAM" id="MobiDB-lite"/>
    </source>
</evidence>
<evidence type="ECO:0000313" key="5">
    <source>
        <dbReference type="EMBL" id="VVB15964.1"/>
    </source>
</evidence>
<sequence length="758" mass="82892">MRKNSDGSQKPANSDGVVSRSARSSFRALSNCLRVISSGASTVARSAVSAASSAVNIESLHDQVLWSGFDKLEKEDGDTRRVLLLAFQSGFQVWDVEETGNVHVIVSAHDGQAFFMQMLPNPVKSRVLDDKFSESRPLLAVCGDSSWEETSSRQSISDNPGSETVVPTNVYFYSLKSQSYVHTLKFRSIIYTVRCSSRIVAVLQAAQIHCFDATTLEKDYTLATNPIAYGSLGVGYGPLAVGPRWIAYSGSRIPISSSAVFSPELVSLSSSPTVAQFARESSRQIASGIVNLGDKGYRSITRYCAEVLPNPYIPGFKGIGGVNDNVPDVDSIGMVIIKDIISKGVIAQFKAHKSPIAALCFNPSGMLLVTASIQGHNINVFRMMPRISTSSDATTTSFVHLFRLQRGFTNAVIQDISFSNDSNLIMVSSSRGTSHLFEINPVGEVDSPVPLSAINRIRSGNSSGWIGTMSGAAAAAAGMVGGSLPGAIASAFCYCDEQNNNYYGSASDNSSKRNLLVFAPSGCMTQYAIRANPGGVGHEAAVMTRFDFESGLETEGKLAVEPIQRWSIIQNQSRREMQDQQSDIYGGGTSSDSKSKVFPEVVRKQSVEEAWRITKKGKARVEDKHQLYISEAELRMYQLTQLPLWARRKFRFQEMVLSRDEKNSGGQGEMELEGIQTRTIEARTRDLVPVFGFLYSPKSEQVIRESLPLLGNTRQGDQEAPLEGHGRETVHSKEEILRSEEETQSKPVQVQQRKKKKT</sequence>
<gene>
    <name evidence="5" type="ORF">ANE_LOCUS26408</name>
</gene>
<reference evidence="5" key="1">
    <citation type="submission" date="2019-07" db="EMBL/GenBank/DDBJ databases">
        <authorList>
            <person name="Dittberner H."/>
        </authorList>
    </citation>
    <scope>NUCLEOTIDE SEQUENCE [LARGE SCALE GENOMIC DNA]</scope>
</reference>
<dbReference type="GO" id="GO:0000407">
    <property type="term" value="C:phagophore assembly site"/>
    <property type="evidence" value="ECO:0007669"/>
    <property type="project" value="UniProtKB-SubCell"/>
</dbReference>
<comment type="subcellular location">
    <subcellularLocation>
        <location evidence="1">Preautophagosomal structure</location>
    </subcellularLocation>
</comment>
<name>A0A565CR13_9BRAS</name>
<feature type="domain" description="BCAS3 WD40" evidence="4">
    <location>
        <begin position="78"/>
        <end position="444"/>
    </location>
</feature>
<evidence type="ECO:0000259" key="3">
    <source>
        <dbReference type="Pfam" id="PF12490"/>
    </source>
</evidence>
<dbReference type="EMBL" id="CABITT030000008">
    <property type="protein sequence ID" value="VVB15964.1"/>
    <property type="molecule type" value="Genomic_DNA"/>
</dbReference>
<dbReference type="PANTHER" id="PTHR13268">
    <property type="entry name" value="BREAST CARCINOMA AMPLIFIED SEQUENCE 3"/>
    <property type="match status" value="1"/>
</dbReference>
<dbReference type="InterPro" id="IPR045142">
    <property type="entry name" value="BCAS3-like"/>
</dbReference>
<dbReference type="Proteomes" id="UP000489600">
    <property type="component" value="Unassembled WGS sequence"/>
</dbReference>
<protein>
    <submittedName>
        <fullName evidence="5">Uncharacterized protein</fullName>
    </submittedName>
</protein>
<accession>A0A565CR13</accession>
<feature type="domain" description="BCAS3" evidence="3">
    <location>
        <begin position="549"/>
        <end position="692"/>
    </location>
</feature>
<dbReference type="OrthoDB" id="25778at2759"/>
<evidence type="ECO:0000313" key="6">
    <source>
        <dbReference type="Proteomes" id="UP000489600"/>
    </source>
</evidence>
<evidence type="ECO:0000259" key="4">
    <source>
        <dbReference type="Pfam" id="PF21034"/>
    </source>
</evidence>
<proteinExistence type="predicted"/>
<dbReference type="SUPFAM" id="SSF50978">
    <property type="entry name" value="WD40 repeat-like"/>
    <property type="match status" value="1"/>
</dbReference>
<dbReference type="AlphaFoldDB" id="A0A565CR13"/>
<dbReference type="Gene3D" id="2.130.10.10">
    <property type="entry name" value="YVTN repeat-like/Quinoprotein amine dehydrogenase"/>
    <property type="match status" value="1"/>
</dbReference>
<dbReference type="InterPro" id="IPR001680">
    <property type="entry name" value="WD40_rpt"/>
</dbReference>
<dbReference type="PANTHER" id="PTHR13268:SF7">
    <property type="entry name" value="AUTOPHAGY-RELATED PROTEIN 18F"/>
    <property type="match status" value="1"/>
</dbReference>
<dbReference type="GO" id="GO:0006914">
    <property type="term" value="P:autophagy"/>
    <property type="evidence" value="ECO:0007669"/>
    <property type="project" value="InterPro"/>
</dbReference>
<evidence type="ECO:0000256" key="1">
    <source>
        <dbReference type="ARBA" id="ARBA00004329"/>
    </source>
</evidence>
<dbReference type="InterPro" id="IPR015943">
    <property type="entry name" value="WD40/YVTN_repeat-like_dom_sf"/>
</dbReference>
<keyword evidence="6" id="KW-1185">Reference proteome</keyword>
<comment type="caution">
    <text evidence="5">The sequence shown here is derived from an EMBL/GenBank/DDBJ whole genome shotgun (WGS) entry which is preliminary data.</text>
</comment>
<feature type="compositionally biased region" description="Basic and acidic residues" evidence="2">
    <location>
        <begin position="722"/>
        <end position="744"/>
    </location>
</feature>
<dbReference type="InterPro" id="IPR036322">
    <property type="entry name" value="WD40_repeat_dom_sf"/>
</dbReference>
<dbReference type="InterPro" id="IPR048382">
    <property type="entry name" value="BCAS3_WD40"/>
</dbReference>
<organism evidence="5 6">
    <name type="scientific">Arabis nemorensis</name>
    <dbReference type="NCBI Taxonomy" id="586526"/>
    <lineage>
        <taxon>Eukaryota</taxon>
        <taxon>Viridiplantae</taxon>
        <taxon>Streptophyta</taxon>
        <taxon>Embryophyta</taxon>
        <taxon>Tracheophyta</taxon>
        <taxon>Spermatophyta</taxon>
        <taxon>Magnoliopsida</taxon>
        <taxon>eudicotyledons</taxon>
        <taxon>Gunneridae</taxon>
        <taxon>Pentapetalae</taxon>
        <taxon>rosids</taxon>
        <taxon>malvids</taxon>
        <taxon>Brassicales</taxon>
        <taxon>Brassicaceae</taxon>
        <taxon>Arabideae</taxon>
        <taxon>Arabis</taxon>
    </lineage>
</organism>
<dbReference type="InterPro" id="IPR022175">
    <property type="entry name" value="BCAS3_dom"/>
</dbReference>
<dbReference type="GO" id="GO:0042594">
    <property type="term" value="P:response to starvation"/>
    <property type="evidence" value="ECO:0007669"/>
    <property type="project" value="TreeGrafter"/>
</dbReference>
<dbReference type="Pfam" id="PF12490">
    <property type="entry name" value="BCAS3"/>
    <property type="match status" value="1"/>
</dbReference>
<feature type="region of interest" description="Disordered" evidence="2">
    <location>
        <begin position="708"/>
        <end position="758"/>
    </location>
</feature>
<dbReference type="SMART" id="SM00320">
    <property type="entry name" value="WD40"/>
    <property type="match status" value="2"/>
</dbReference>
<feature type="region of interest" description="Disordered" evidence="2">
    <location>
        <begin position="576"/>
        <end position="596"/>
    </location>
</feature>